<dbReference type="EMBL" id="BTRK01000002">
    <property type="protein sequence ID" value="GMR37857.1"/>
    <property type="molecule type" value="Genomic_DNA"/>
</dbReference>
<proteinExistence type="predicted"/>
<evidence type="ECO:0000313" key="2">
    <source>
        <dbReference type="Proteomes" id="UP001328107"/>
    </source>
</evidence>
<dbReference type="AlphaFoldDB" id="A0AAN4ZH52"/>
<gene>
    <name evidence="1" type="ORF">PMAYCL1PPCAC_08052</name>
</gene>
<feature type="non-terminal residue" evidence="1">
    <location>
        <position position="68"/>
    </location>
</feature>
<accession>A0AAN4ZH52</accession>
<feature type="non-terminal residue" evidence="1">
    <location>
        <position position="1"/>
    </location>
</feature>
<organism evidence="1 2">
    <name type="scientific">Pristionchus mayeri</name>
    <dbReference type="NCBI Taxonomy" id="1317129"/>
    <lineage>
        <taxon>Eukaryota</taxon>
        <taxon>Metazoa</taxon>
        <taxon>Ecdysozoa</taxon>
        <taxon>Nematoda</taxon>
        <taxon>Chromadorea</taxon>
        <taxon>Rhabditida</taxon>
        <taxon>Rhabditina</taxon>
        <taxon>Diplogasteromorpha</taxon>
        <taxon>Diplogasteroidea</taxon>
        <taxon>Neodiplogasteridae</taxon>
        <taxon>Pristionchus</taxon>
    </lineage>
</organism>
<name>A0AAN4ZH52_9BILA</name>
<reference evidence="2" key="1">
    <citation type="submission" date="2022-10" db="EMBL/GenBank/DDBJ databases">
        <title>Genome assembly of Pristionchus species.</title>
        <authorList>
            <person name="Yoshida K."/>
            <person name="Sommer R.J."/>
        </authorList>
    </citation>
    <scope>NUCLEOTIDE SEQUENCE [LARGE SCALE GENOMIC DNA]</scope>
    <source>
        <strain evidence="2">RS5460</strain>
    </source>
</reference>
<comment type="caution">
    <text evidence="1">The sequence shown here is derived from an EMBL/GenBank/DDBJ whole genome shotgun (WGS) entry which is preliminary data.</text>
</comment>
<keyword evidence="2" id="KW-1185">Reference proteome</keyword>
<dbReference type="Proteomes" id="UP001328107">
    <property type="component" value="Unassembled WGS sequence"/>
</dbReference>
<protein>
    <submittedName>
        <fullName evidence="1">Uncharacterized protein</fullName>
    </submittedName>
</protein>
<sequence>VAIIDNPDSSPTIERHLCLFVIIVPRIEWWCASATPVIEDMRTIRTQSLYTDFRPNSALELHHVLFGA</sequence>
<evidence type="ECO:0000313" key="1">
    <source>
        <dbReference type="EMBL" id="GMR37857.1"/>
    </source>
</evidence>